<comment type="similarity">
    <text evidence="1">Belongs to the GSP E family.</text>
</comment>
<feature type="compositionally biased region" description="Basic and acidic residues" evidence="2">
    <location>
        <begin position="430"/>
        <end position="461"/>
    </location>
</feature>
<dbReference type="CDD" id="cd01131">
    <property type="entry name" value="PilT"/>
    <property type="match status" value="1"/>
</dbReference>
<sequence length="461" mass="51436">MPCHQVQSGESEYFSSRPLVNLPIPLDPGEIRKPEYMTQVNPFDESVKSSSRSRSLTEPVAVPPPSIPLGAKRNPVPATPRSMPPSSVPTIRQLVQDAYAKQASDIHLRVGEPVRYRIRGQMIRQNQAAVTPEMFDRFLAEMLTPEQCERFRQEKELDTAIFYPGFVRCRVNCFESLTGGAIVLRLISLEVPTIDRLGLPSVLKHLVSYQQGLILLTGPTGSGKSTSIAAMIRHLNETDQRHIVTIEDPIEYVHTSQNCLISQREVGLHTHEFEHALRAVLREDPDVILIGEMRDRVTVDTALKAAQTGHLVLGTLHTKSAIATVNRLLNIYTPDEQDAMRVQILESLISVVAQQLLPTTDGHRTAVHEILLNTPAMQDYLLKGNDIEAFQLMETGTNEGMQVMNQALCELILLGKITPEDAVKASPDLGDLRRRVRNEGYDPGRSSNREFDPSARDYHPA</sequence>
<gene>
    <name evidence="4" type="ORF">Q2T42_13445</name>
</gene>
<evidence type="ECO:0000313" key="4">
    <source>
        <dbReference type="EMBL" id="WNZ48830.1"/>
    </source>
</evidence>
<dbReference type="Gene3D" id="3.40.50.300">
    <property type="entry name" value="P-loop containing nucleotide triphosphate hydrolases"/>
    <property type="match status" value="1"/>
</dbReference>
<dbReference type="SMART" id="SM00382">
    <property type="entry name" value="AAA"/>
    <property type="match status" value="1"/>
</dbReference>
<proteinExistence type="inferred from homology"/>
<protein>
    <submittedName>
        <fullName evidence="4">PilT/PilU family type 4a pilus ATPase</fullName>
    </submittedName>
</protein>
<dbReference type="AlphaFoldDB" id="A0AA96XB00"/>
<accession>A0AA96XB00</accession>
<dbReference type="GO" id="GO:0016887">
    <property type="term" value="F:ATP hydrolysis activity"/>
    <property type="evidence" value="ECO:0007669"/>
    <property type="project" value="InterPro"/>
</dbReference>
<evidence type="ECO:0000256" key="2">
    <source>
        <dbReference type="SAM" id="MobiDB-lite"/>
    </source>
</evidence>
<dbReference type="Pfam" id="PF00437">
    <property type="entry name" value="T2SSE"/>
    <property type="match status" value="1"/>
</dbReference>
<feature type="region of interest" description="Disordered" evidence="2">
    <location>
        <begin position="38"/>
        <end position="87"/>
    </location>
</feature>
<dbReference type="RefSeq" id="WP_199329384.1">
    <property type="nucleotide sequence ID" value="NZ_CP130144.1"/>
</dbReference>
<evidence type="ECO:0000256" key="1">
    <source>
        <dbReference type="ARBA" id="ARBA00006611"/>
    </source>
</evidence>
<dbReference type="InterPro" id="IPR003593">
    <property type="entry name" value="AAA+_ATPase"/>
</dbReference>
<evidence type="ECO:0000259" key="3">
    <source>
        <dbReference type="PROSITE" id="PS00662"/>
    </source>
</evidence>
<organism evidence="4">
    <name type="scientific">Leptolyngbya boryana CZ1</name>
    <dbReference type="NCBI Taxonomy" id="3060204"/>
    <lineage>
        <taxon>Bacteria</taxon>
        <taxon>Bacillati</taxon>
        <taxon>Cyanobacteriota</taxon>
        <taxon>Cyanophyceae</taxon>
        <taxon>Leptolyngbyales</taxon>
        <taxon>Leptolyngbyaceae</taxon>
        <taxon>Leptolyngbya group</taxon>
        <taxon>Leptolyngbya</taxon>
    </lineage>
</organism>
<dbReference type="GO" id="GO:0005524">
    <property type="term" value="F:ATP binding"/>
    <property type="evidence" value="ECO:0007669"/>
    <property type="project" value="InterPro"/>
</dbReference>
<reference evidence="4" key="2">
    <citation type="submission" date="2023-07" db="EMBL/GenBank/DDBJ databases">
        <authorList>
            <person name="Bai X.-H."/>
            <person name="Wang H.-H."/>
            <person name="Wang J."/>
            <person name="Ma M.-Y."/>
            <person name="Hu H.-H."/>
            <person name="Song Z.-L."/>
            <person name="Ma H.-G."/>
            <person name="Fan Y."/>
            <person name="Du C.-Y."/>
            <person name="Xu J.-C."/>
        </authorList>
    </citation>
    <scope>NUCLEOTIDE SEQUENCE</scope>
    <source>
        <strain evidence="4">CZ1</strain>
    </source>
</reference>
<dbReference type="Gene3D" id="3.30.450.90">
    <property type="match status" value="1"/>
</dbReference>
<dbReference type="NCBIfam" id="TIGR01420">
    <property type="entry name" value="pilT_fam"/>
    <property type="match status" value="1"/>
</dbReference>
<dbReference type="InterPro" id="IPR006321">
    <property type="entry name" value="PilT/PilU"/>
</dbReference>
<dbReference type="InterPro" id="IPR027417">
    <property type="entry name" value="P-loop_NTPase"/>
</dbReference>
<dbReference type="EMBL" id="CP130144">
    <property type="protein sequence ID" value="WNZ48830.1"/>
    <property type="molecule type" value="Genomic_DNA"/>
</dbReference>
<name>A0AA96XB00_LEPBY</name>
<dbReference type="PROSITE" id="PS00662">
    <property type="entry name" value="T2SP_E"/>
    <property type="match status" value="1"/>
</dbReference>
<dbReference type="PANTHER" id="PTHR30486">
    <property type="entry name" value="TWITCHING MOTILITY PROTEIN PILT"/>
    <property type="match status" value="1"/>
</dbReference>
<dbReference type="InterPro" id="IPR050921">
    <property type="entry name" value="T4SS_GSP_E_ATPase"/>
</dbReference>
<dbReference type="InterPro" id="IPR001482">
    <property type="entry name" value="T2SS/T4SS_dom"/>
</dbReference>
<reference evidence="4" key="1">
    <citation type="journal article" date="2023" name="Plants (Basel)">
        <title>Genomic Analysis of Leptolyngbya boryana CZ1 Reveals Efficient Carbon Fixation Modules.</title>
        <authorList>
            <person name="Bai X."/>
            <person name="Wang H."/>
            <person name="Cheng W."/>
            <person name="Wang J."/>
            <person name="Ma M."/>
            <person name="Hu H."/>
            <person name="Song Z."/>
            <person name="Ma H."/>
            <person name="Fan Y."/>
            <person name="Du C."/>
            <person name="Xu J."/>
        </authorList>
    </citation>
    <scope>NUCLEOTIDE SEQUENCE</scope>
    <source>
        <strain evidence="4">CZ1</strain>
    </source>
</reference>
<feature type="region of interest" description="Disordered" evidence="2">
    <location>
        <begin position="428"/>
        <end position="461"/>
    </location>
</feature>
<dbReference type="SUPFAM" id="SSF52540">
    <property type="entry name" value="P-loop containing nucleoside triphosphate hydrolases"/>
    <property type="match status" value="1"/>
</dbReference>
<feature type="domain" description="Bacterial type II secretion system protein E" evidence="3">
    <location>
        <begin position="281"/>
        <end position="295"/>
    </location>
</feature>